<dbReference type="EMBL" id="JAWDJR010000007">
    <property type="protein sequence ID" value="KAK9972601.1"/>
    <property type="molecule type" value="Genomic_DNA"/>
</dbReference>
<proteinExistence type="predicted"/>
<evidence type="ECO:0000313" key="2">
    <source>
        <dbReference type="Proteomes" id="UP001479290"/>
    </source>
</evidence>
<gene>
    <name evidence="1" type="ORF">ABG768_025893</name>
</gene>
<name>A0AAW2AG14_CULAL</name>
<dbReference type="AlphaFoldDB" id="A0AAW2AG14"/>
<accession>A0AAW2AG14</accession>
<dbReference type="Proteomes" id="UP001479290">
    <property type="component" value="Unassembled WGS sequence"/>
</dbReference>
<reference evidence="1 2" key="1">
    <citation type="submission" date="2024-05" db="EMBL/GenBank/DDBJ databases">
        <title>A high-quality chromosomal-level genome assembly of Topmouth culter (Culter alburnus).</title>
        <authorList>
            <person name="Zhao H."/>
        </authorList>
    </citation>
    <scope>NUCLEOTIDE SEQUENCE [LARGE SCALE GENOMIC DNA]</scope>
    <source>
        <strain evidence="1">CATC2023</strain>
        <tissue evidence="1">Muscle</tissue>
    </source>
</reference>
<organism evidence="1 2">
    <name type="scientific">Culter alburnus</name>
    <name type="common">Topmouth culter</name>
    <dbReference type="NCBI Taxonomy" id="194366"/>
    <lineage>
        <taxon>Eukaryota</taxon>
        <taxon>Metazoa</taxon>
        <taxon>Chordata</taxon>
        <taxon>Craniata</taxon>
        <taxon>Vertebrata</taxon>
        <taxon>Euteleostomi</taxon>
        <taxon>Actinopterygii</taxon>
        <taxon>Neopterygii</taxon>
        <taxon>Teleostei</taxon>
        <taxon>Ostariophysi</taxon>
        <taxon>Cypriniformes</taxon>
        <taxon>Xenocyprididae</taxon>
        <taxon>Xenocypridinae</taxon>
        <taxon>Culter</taxon>
    </lineage>
</organism>
<protein>
    <submittedName>
        <fullName evidence="1">Uncharacterized protein</fullName>
    </submittedName>
</protein>
<keyword evidence="2" id="KW-1185">Reference proteome</keyword>
<evidence type="ECO:0000313" key="1">
    <source>
        <dbReference type="EMBL" id="KAK9972601.1"/>
    </source>
</evidence>
<sequence>MGGGGLNMTCMSHPLYDLTAVASPKSTDCCERLQQCGPAGKRHTLQLRCFLMALKRLSKGKPLCWRARAGSAICKYYFACLCQQRSQSICGKQYDMIYLFCYSEDVVG</sequence>
<comment type="caution">
    <text evidence="1">The sequence shown here is derived from an EMBL/GenBank/DDBJ whole genome shotgun (WGS) entry which is preliminary data.</text>
</comment>